<dbReference type="Proteomes" id="UP000235005">
    <property type="component" value="Unassembled WGS sequence"/>
</dbReference>
<dbReference type="PROSITE" id="PS51371">
    <property type="entry name" value="CBS"/>
    <property type="match status" value="2"/>
</dbReference>
<evidence type="ECO:0000313" key="4">
    <source>
        <dbReference type="EMBL" id="PLW70489.1"/>
    </source>
</evidence>
<organism evidence="4 5">
    <name type="scientific">Pseudohalioglobus lutimaris</name>
    <dbReference type="NCBI Taxonomy" id="1737061"/>
    <lineage>
        <taxon>Bacteria</taxon>
        <taxon>Pseudomonadati</taxon>
        <taxon>Pseudomonadota</taxon>
        <taxon>Gammaproteobacteria</taxon>
        <taxon>Cellvibrionales</taxon>
        <taxon>Halieaceae</taxon>
        <taxon>Pseudohalioglobus</taxon>
    </lineage>
</organism>
<dbReference type="AlphaFoldDB" id="A0A2N5X7M8"/>
<evidence type="ECO:0000256" key="2">
    <source>
        <dbReference type="PROSITE-ProRule" id="PRU00703"/>
    </source>
</evidence>
<proteinExistence type="predicted"/>
<dbReference type="InterPro" id="IPR000644">
    <property type="entry name" value="CBS_dom"/>
</dbReference>
<dbReference type="Gene3D" id="3.10.580.10">
    <property type="entry name" value="CBS-domain"/>
    <property type="match status" value="1"/>
</dbReference>
<evidence type="ECO:0000259" key="3">
    <source>
        <dbReference type="PROSITE" id="PS51371"/>
    </source>
</evidence>
<dbReference type="InterPro" id="IPR051257">
    <property type="entry name" value="Diverse_CBS-Domain"/>
</dbReference>
<keyword evidence="5" id="KW-1185">Reference proteome</keyword>
<comment type="caution">
    <text evidence="4">The sequence shown here is derived from an EMBL/GenBank/DDBJ whole genome shotgun (WGS) entry which is preliminary data.</text>
</comment>
<dbReference type="InterPro" id="IPR046342">
    <property type="entry name" value="CBS_dom_sf"/>
</dbReference>
<feature type="domain" description="CBS" evidence="3">
    <location>
        <begin position="70"/>
        <end position="127"/>
    </location>
</feature>
<dbReference type="PANTHER" id="PTHR43080">
    <property type="entry name" value="CBS DOMAIN-CONTAINING PROTEIN CBSX3, MITOCHONDRIAL"/>
    <property type="match status" value="1"/>
</dbReference>
<keyword evidence="1 2" id="KW-0129">CBS domain</keyword>
<name>A0A2N5X7M8_9GAMM</name>
<dbReference type="PANTHER" id="PTHR43080:SF2">
    <property type="entry name" value="CBS DOMAIN-CONTAINING PROTEIN"/>
    <property type="match status" value="1"/>
</dbReference>
<accession>A0A2N5X7M8</accession>
<dbReference type="SMART" id="SM00116">
    <property type="entry name" value="CBS"/>
    <property type="match status" value="2"/>
</dbReference>
<gene>
    <name evidence="4" type="ORF">C0039_02620</name>
</gene>
<dbReference type="Pfam" id="PF00571">
    <property type="entry name" value="CBS"/>
    <property type="match status" value="2"/>
</dbReference>
<dbReference type="CDD" id="cd04629">
    <property type="entry name" value="CBS_pair_bac"/>
    <property type="match status" value="1"/>
</dbReference>
<protein>
    <submittedName>
        <fullName evidence="4">CBS domain-containing protein</fullName>
    </submittedName>
</protein>
<sequence>MRRNPLTIHHDANLVQAIEMIVEYKLTGLTVTDDNGKAVGILSELDCIKAVLTALYNDGDPEYTLVKGAMSTDLATCSPGDGIVEVAQSMLDTRQRRRPVLEDGKLVGQVSSSNVLWALMEHSRRKTLSSRK</sequence>
<feature type="domain" description="CBS" evidence="3">
    <location>
        <begin position="1"/>
        <end position="62"/>
    </location>
</feature>
<dbReference type="EMBL" id="PKUS01000002">
    <property type="protein sequence ID" value="PLW70489.1"/>
    <property type="molecule type" value="Genomic_DNA"/>
</dbReference>
<evidence type="ECO:0000256" key="1">
    <source>
        <dbReference type="ARBA" id="ARBA00023122"/>
    </source>
</evidence>
<evidence type="ECO:0000313" key="5">
    <source>
        <dbReference type="Proteomes" id="UP000235005"/>
    </source>
</evidence>
<dbReference type="InterPro" id="IPR044729">
    <property type="entry name" value="CBS_bac"/>
</dbReference>
<reference evidence="4 5" key="1">
    <citation type="submission" date="2018-01" db="EMBL/GenBank/DDBJ databases">
        <title>The draft genome sequence of Halioglobus lutimaris HF004.</title>
        <authorList>
            <person name="Du Z.-J."/>
            <person name="Shi M.-J."/>
        </authorList>
    </citation>
    <scope>NUCLEOTIDE SEQUENCE [LARGE SCALE GENOMIC DNA]</scope>
    <source>
        <strain evidence="4 5">HF004</strain>
    </source>
</reference>
<dbReference type="OrthoDB" id="9790355at2"/>
<dbReference type="SUPFAM" id="SSF54631">
    <property type="entry name" value="CBS-domain pair"/>
    <property type="match status" value="1"/>
</dbReference>